<dbReference type="OrthoDB" id="9772924at2"/>
<dbReference type="InterPro" id="IPR039424">
    <property type="entry name" value="SBP_5"/>
</dbReference>
<comment type="caution">
    <text evidence="7">The sequence shown here is derived from an EMBL/GenBank/DDBJ whole genome shotgun (WGS) entry which is preliminary data.</text>
</comment>
<gene>
    <name evidence="7" type="ORF">HMPREF1863_01770</name>
</gene>
<keyword evidence="2" id="KW-0813">Transport</keyword>
<dbReference type="PANTHER" id="PTHR30290:SF9">
    <property type="entry name" value="OLIGOPEPTIDE-BINDING PROTEIN APPA"/>
    <property type="match status" value="1"/>
</dbReference>
<dbReference type="Gene3D" id="3.10.105.10">
    <property type="entry name" value="Dipeptide-binding Protein, Domain 3"/>
    <property type="match status" value="1"/>
</dbReference>
<evidence type="ECO:0000256" key="4">
    <source>
        <dbReference type="SAM" id="MobiDB-lite"/>
    </source>
</evidence>
<dbReference type="GO" id="GO:0042597">
    <property type="term" value="C:periplasmic space"/>
    <property type="evidence" value="ECO:0007669"/>
    <property type="project" value="UniProtKB-ARBA"/>
</dbReference>
<proteinExistence type="inferred from homology"/>
<evidence type="ECO:0000313" key="8">
    <source>
        <dbReference type="Proteomes" id="UP000070442"/>
    </source>
</evidence>
<feature type="chain" id="PRO_5007461545" evidence="5">
    <location>
        <begin position="25"/>
        <end position="561"/>
    </location>
</feature>
<protein>
    <submittedName>
        <fullName evidence="7">ABC transporter, substrate-binding protein, family 5</fullName>
    </submittedName>
</protein>
<dbReference type="PATRIC" id="fig|755172.3.peg.1727"/>
<feature type="region of interest" description="Disordered" evidence="4">
    <location>
        <begin position="415"/>
        <end position="435"/>
    </location>
</feature>
<evidence type="ECO:0000256" key="3">
    <source>
        <dbReference type="ARBA" id="ARBA00022729"/>
    </source>
</evidence>
<dbReference type="Gene3D" id="3.40.190.10">
    <property type="entry name" value="Periplasmic binding protein-like II"/>
    <property type="match status" value="1"/>
</dbReference>
<dbReference type="EMBL" id="LSDG01000045">
    <property type="protein sequence ID" value="KXB65260.1"/>
    <property type="molecule type" value="Genomic_DNA"/>
</dbReference>
<sequence>MKKSNIFVLLLAALLLTSCGIVPGSGKVIEEKGAATDTDGGTLTVPLTNFDTLNPLLTNNNSYYQLSNLLYDRLFAYEGSGRLVPSLVEHVETSDEGKRISLTIKKDIYWEDGTPLTTKDIAETFEAVKKCPDGTTYKDAMRRIMGTSNIEGAARAIVFDDRNIDFEFDKSYGNYMELLSFPILPAHIYGEEGMLEKDDFKVVASGPFTLKKWDKNKRLYLEKNQNYYGSLPYIDEIVGIIFSDDKAIQQAYDAGQVDLCAIDDYTWDRFRSDKKSKVESFETQNLEVLAFNTSDPLLQDVDLRRAIDYSVNKERIIDSLYLSQGTIATFFINPKLSSGLFTREESYLSVDTAVSILEKGGYRDIDGDGYRENKDGGSLVLHILANPLNHRMQTEAQMIADDLKKVGLKARLQTVGTETPEEGKEEEGKTKQTKDLASSLKSGSYQMAVLGMDFSAVADLHAVLGSSGSMNISRYGNEKMNELLKELREEQDPENQKELIDKVYKIFRKDVPYVPIVFKQNVLVCGPNIKGLMRPNAYSIYNGIDDISVIRKETHKNTTKK</sequence>
<organism evidence="7 8">
    <name type="scientific">Aedoeadaptatus coxii</name>
    <dbReference type="NCBI Taxonomy" id="755172"/>
    <lineage>
        <taxon>Bacteria</taxon>
        <taxon>Bacillati</taxon>
        <taxon>Bacillota</taxon>
        <taxon>Tissierellia</taxon>
        <taxon>Tissierellales</taxon>
        <taxon>Peptoniphilaceae</taxon>
        <taxon>Aedoeadaptatus</taxon>
    </lineage>
</organism>
<dbReference type="Proteomes" id="UP000070442">
    <property type="component" value="Unassembled WGS sequence"/>
</dbReference>
<evidence type="ECO:0000256" key="5">
    <source>
        <dbReference type="SAM" id="SignalP"/>
    </source>
</evidence>
<dbReference type="InterPro" id="IPR000914">
    <property type="entry name" value="SBP_5_dom"/>
</dbReference>
<feature type="domain" description="Solute-binding protein family 5" evidence="6">
    <location>
        <begin position="83"/>
        <end position="453"/>
    </location>
</feature>
<dbReference type="RefSeq" id="WP_068369864.1">
    <property type="nucleotide sequence ID" value="NZ_KQ960182.1"/>
</dbReference>
<dbReference type="STRING" id="755172.HMPREF1863_01770"/>
<dbReference type="Pfam" id="PF00496">
    <property type="entry name" value="SBP_bac_5"/>
    <property type="match status" value="1"/>
</dbReference>
<evidence type="ECO:0000256" key="1">
    <source>
        <dbReference type="ARBA" id="ARBA00005695"/>
    </source>
</evidence>
<reference evidence="8" key="1">
    <citation type="submission" date="2016-01" db="EMBL/GenBank/DDBJ databases">
        <authorList>
            <person name="Mitreva M."/>
            <person name="Pepin K.H."/>
            <person name="Mihindukulasuriya K.A."/>
            <person name="Fulton R."/>
            <person name="Fronick C."/>
            <person name="O'Laughlin M."/>
            <person name="Miner T."/>
            <person name="Herter B."/>
            <person name="Rosa B.A."/>
            <person name="Cordes M."/>
            <person name="Tomlinson C."/>
            <person name="Wollam A."/>
            <person name="Palsikar V.B."/>
            <person name="Mardis E.R."/>
            <person name="Wilson R.K."/>
        </authorList>
    </citation>
    <scope>NUCLEOTIDE SEQUENCE [LARGE SCALE GENOMIC DNA]</scope>
    <source>
        <strain evidence="8">DNF00729</strain>
    </source>
</reference>
<dbReference type="CDD" id="cd08513">
    <property type="entry name" value="PBP2_thermophilic_Hb8_like"/>
    <property type="match status" value="1"/>
</dbReference>
<keyword evidence="8" id="KW-1185">Reference proteome</keyword>
<dbReference type="Gene3D" id="3.90.76.10">
    <property type="entry name" value="Dipeptide-binding Protein, Domain 1"/>
    <property type="match status" value="1"/>
</dbReference>
<keyword evidence="3 5" id="KW-0732">Signal</keyword>
<name>A0A134ACK4_9FIRM</name>
<dbReference type="GO" id="GO:0015833">
    <property type="term" value="P:peptide transport"/>
    <property type="evidence" value="ECO:0007669"/>
    <property type="project" value="TreeGrafter"/>
</dbReference>
<dbReference type="PANTHER" id="PTHR30290">
    <property type="entry name" value="PERIPLASMIC BINDING COMPONENT OF ABC TRANSPORTER"/>
    <property type="match status" value="1"/>
</dbReference>
<evidence type="ECO:0000256" key="2">
    <source>
        <dbReference type="ARBA" id="ARBA00022448"/>
    </source>
</evidence>
<accession>A0A134ACK4</accession>
<dbReference type="PIRSF" id="PIRSF002741">
    <property type="entry name" value="MppA"/>
    <property type="match status" value="1"/>
</dbReference>
<dbReference type="AlphaFoldDB" id="A0A134ACK4"/>
<evidence type="ECO:0000313" key="7">
    <source>
        <dbReference type="EMBL" id="KXB65260.1"/>
    </source>
</evidence>
<dbReference type="SUPFAM" id="SSF53850">
    <property type="entry name" value="Periplasmic binding protein-like II"/>
    <property type="match status" value="1"/>
</dbReference>
<evidence type="ECO:0000259" key="6">
    <source>
        <dbReference type="Pfam" id="PF00496"/>
    </source>
</evidence>
<feature type="signal peptide" evidence="5">
    <location>
        <begin position="1"/>
        <end position="24"/>
    </location>
</feature>
<dbReference type="GO" id="GO:0043190">
    <property type="term" value="C:ATP-binding cassette (ABC) transporter complex"/>
    <property type="evidence" value="ECO:0007669"/>
    <property type="project" value="InterPro"/>
</dbReference>
<dbReference type="PROSITE" id="PS51257">
    <property type="entry name" value="PROKAR_LIPOPROTEIN"/>
    <property type="match status" value="1"/>
</dbReference>
<dbReference type="GO" id="GO:1904680">
    <property type="term" value="F:peptide transmembrane transporter activity"/>
    <property type="evidence" value="ECO:0007669"/>
    <property type="project" value="TreeGrafter"/>
</dbReference>
<comment type="similarity">
    <text evidence="1">Belongs to the bacterial solute-binding protein 5 family.</text>
</comment>
<dbReference type="InterPro" id="IPR030678">
    <property type="entry name" value="Peptide/Ni-bd"/>
</dbReference>